<evidence type="ECO:0000256" key="2">
    <source>
        <dbReference type="ARBA" id="ARBA00001946"/>
    </source>
</evidence>
<evidence type="ECO:0000256" key="12">
    <source>
        <dbReference type="ARBA" id="ARBA00022842"/>
    </source>
</evidence>
<gene>
    <name evidence="20" type="ORF">LNINA_LOCUS11666</name>
</gene>
<dbReference type="Gene3D" id="3.40.1170.60">
    <property type="match status" value="1"/>
</dbReference>
<feature type="region of interest" description="Disordered" evidence="17">
    <location>
        <begin position="711"/>
        <end position="740"/>
    </location>
</feature>
<evidence type="ECO:0000256" key="14">
    <source>
        <dbReference type="ARBA" id="ARBA00023242"/>
    </source>
</evidence>
<dbReference type="InterPro" id="IPR052230">
    <property type="entry name" value="DNA_polymerase_eta"/>
</dbReference>
<evidence type="ECO:0000256" key="1">
    <source>
        <dbReference type="ARBA" id="ARBA00001936"/>
    </source>
</evidence>
<dbReference type="PROSITE" id="PS51907">
    <property type="entry name" value="ZF_UBZ3"/>
    <property type="match status" value="2"/>
</dbReference>
<dbReference type="FunFam" id="3.40.1170.60:FF:000003">
    <property type="entry name" value="DNA polymerase eta"/>
    <property type="match status" value="1"/>
</dbReference>
<dbReference type="InterPro" id="IPR041298">
    <property type="entry name" value="UBZ3"/>
</dbReference>
<dbReference type="GO" id="GO:0009411">
    <property type="term" value="P:response to UV"/>
    <property type="evidence" value="ECO:0007669"/>
    <property type="project" value="UniProtKB-ARBA"/>
</dbReference>
<keyword evidence="12" id="KW-0460">Magnesium</keyword>
<dbReference type="GO" id="GO:0003887">
    <property type="term" value="F:DNA-directed DNA polymerase activity"/>
    <property type="evidence" value="ECO:0007669"/>
    <property type="project" value="UniProtKB-EC"/>
</dbReference>
<comment type="caution">
    <text evidence="20">The sequence shown here is derived from an EMBL/GenBank/DDBJ whole genome shotgun (WGS) entry which is preliminary data.</text>
</comment>
<dbReference type="GO" id="GO:0005634">
    <property type="term" value="C:nucleus"/>
    <property type="evidence" value="ECO:0007669"/>
    <property type="project" value="UniProtKB-SubCell"/>
</dbReference>
<comment type="cofactor">
    <cofactor evidence="1">
        <name>Mn(2+)</name>
        <dbReference type="ChEBI" id="CHEBI:29035"/>
    </cofactor>
</comment>
<keyword evidence="21" id="KW-1185">Reference proteome</keyword>
<comment type="catalytic activity">
    <reaction evidence="16">
        <text>DNA(n) + a 2'-deoxyribonucleoside 5'-triphosphate = DNA(n+1) + diphosphate</text>
        <dbReference type="Rhea" id="RHEA:22508"/>
        <dbReference type="Rhea" id="RHEA-COMP:17339"/>
        <dbReference type="Rhea" id="RHEA-COMP:17340"/>
        <dbReference type="ChEBI" id="CHEBI:33019"/>
        <dbReference type="ChEBI" id="CHEBI:61560"/>
        <dbReference type="ChEBI" id="CHEBI:173112"/>
        <dbReference type="EC" id="2.7.7.7"/>
    </reaction>
</comment>
<feature type="domain" description="UBZ3-type" evidence="19">
    <location>
        <begin position="681"/>
        <end position="715"/>
    </location>
</feature>
<feature type="region of interest" description="Disordered" evidence="17">
    <location>
        <begin position="645"/>
        <end position="667"/>
    </location>
</feature>
<dbReference type="InterPro" id="IPR036775">
    <property type="entry name" value="DNA_pol_Y-fam_lit_finger_sf"/>
</dbReference>
<dbReference type="EC" id="2.7.7.7" evidence="5"/>
<organism evidence="20 21">
    <name type="scientific">Leptosia nina</name>
    <dbReference type="NCBI Taxonomy" id="320188"/>
    <lineage>
        <taxon>Eukaryota</taxon>
        <taxon>Metazoa</taxon>
        <taxon>Ecdysozoa</taxon>
        <taxon>Arthropoda</taxon>
        <taxon>Hexapoda</taxon>
        <taxon>Insecta</taxon>
        <taxon>Pterygota</taxon>
        <taxon>Neoptera</taxon>
        <taxon>Endopterygota</taxon>
        <taxon>Lepidoptera</taxon>
        <taxon>Glossata</taxon>
        <taxon>Ditrysia</taxon>
        <taxon>Papilionoidea</taxon>
        <taxon>Pieridae</taxon>
        <taxon>Pierinae</taxon>
        <taxon>Leptosia</taxon>
    </lineage>
</organism>
<dbReference type="Gene3D" id="3.30.1490.100">
    <property type="entry name" value="DNA polymerase, Y-family, little finger domain"/>
    <property type="match status" value="1"/>
</dbReference>
<dbReference type="Pfam" id="PF18439">
    <property type="entry name" value="zf_UBZ"/>
    <property type="match status" value="1"/>
</dbReference>
<evidence type="ECO:0000256" key="9">
    <source>
        <dbReference type="ARBA" id="ARBA00022763"/>
    </source>
</evidence>
<dbReference type="GO" id="GO:0042276">
    <property type="term" value="P:error-prone translesion synthesis"/>
    <property type="evidence" value="ECO:0007669"/>
    <property type="project" value="TreeGrafter"/>
</dbReference>
<dbReference type="Pfam" id="PF11799">
    <property type="entry name" value="IMS_C"/>
    <property type="match status" value="1"/>
</dbReference>
<dbReference type="InterPro" id="IPR043502">
    <property type="entry name" value="DNA/RNA_pol_sf"/>
</dbReference>
<keyword evidence="13" id="KW-0234">DNA repair</keyword>
<keyword evidence="9" id="KW-0227">DNA damage</keyword>
<feature type="domain" description="UmuC" evidence="18">
    <location>
        <begin position="8"/>
        <end position="247"/>
    </location>
</feature>
<comment type="similarity">
    <text evidence="4">Belongs to the DNA polymerase type-Y family.</text>
</comment>
<dbReference type="PANTHER" id="PTHR45873">
    <property type="entry name" value="DNA POLYMERASE ETA"/>
    <property type="match status" value="1"/>
</dbReference>
<feature type="region of interest" description="Disordered" evidence="17">
    <location>
        <begin position="470"/>
        <end position="496"/>
    </location>
</feature>
<name>A0AAV1JSY7_9NEOP</name>
<proteinExistence type="inferred from homology"/>
<dbReference type="AlphaFoldDB" id="A0AAV1JSY7"/>
<evidence type="ECO:0000256" key="8">
    <source>
        <dbReference type="ARBA" id="ARBA00022723"/>
    </source>
</evidence>
<dbReference type="GO" id="GO:0035861">
    <property type="term" value="C:site of double-strand break"/>
    <property type="evidence" value="ECO:0007669"/>
    <property type="project" value="TreeGrafter"/>
</dbReference>
<sequence length="752" mass="85411">MDAQNKIVVLIDMDCFYCQVEENLNPELKGKPIAVVQYNPWKGGGIIAVNYVAKAQGVTRHMRGDEAKEKCPEIQLPSVPCQRGKADISKYRNAGKKVAEVLQKFTPLMERASIDEAYLDITIQVEERLKIINSETINAEMMPNTFILGYQSINEFISDIQNYGQDCIDFDYEHTKRLLVGAVIVSEIRATVFQETGYQCSAGISHNKILAKLVCGMNKPNKQTVVPKHSVNILYKTLPLKKVKHLGGKFGDLVSNTLKIKVMAELQRFTEKELQSKFDDRNGTWLYNIARGVDTEPVQARFNPKSIGCCKQFRGKSALTNLDSLRKWLKDLGDEINDRLEKDSLENNRTPKQMVVSFSSQMQDGRDISSSRSYNFAAEDELCGDFFSIKALEIVLDCTRTMNSSDEEINPKLKAPIKFLGISLGKFEDHDSKKTKNIKDYFSINHSKGHCSSMEMLEPKLNAESFDQNDKTKDRIGRPHQDVSKSDNNAVEKRDSGIQSSFTLDKQESFFAKFLQKDEDKEIADLRTPACTIVTCGDESNDTNYSGSTIDEEINKSIALFEEDREEVDRISSIRNLLQMSKDNFEGTEQNQAEVLSKSKIDENAMKVKCSDCGKLIPESMTVIHADYHLALSIRNEERQQLHKEKKNNIDLADKSKTIQNEKKESKTNNSIKSFLVKLNDTVPSEMCSECGKRVQLDSYLEHLDFHEAQRLNKELNRPTQTNNSGAKRKRNSDSSEKKPKVMCKTIDLFFR</sequence>
<evidence type="ECO:0000256" key="10">
    <source>
        <dbReference type="ARBA" id="ARBA00022771"/>
    </source>
</evidence>
<dbReference type="GO" id="GO:0006281">
    <property type="term" value="P:DNA repair"/>
    <property type="evidence" value="ECO:0007669"/>
    <property type="project" value="UniProtKB-KW"/>
</dbReference>
<dbReference type="PROSITE" id="PS50173">
    <property type="entry name" value="UMUC"/>
    <property type="match status" value="1"/>
</dbReference>
<evidence type="ECO:0000256" key="13">
    <source>
        <dbReference type="ARBA" id="ARBA00023204"/>
    </source>
</evidence>
<evidence type="ECO:0000313" key="21">
    <source>
        <dbReference type="Proteomes" id="UP001497472"/>
    </source>
</evidence>
<dbReference type="PANTHER" id="PTHR45873:SF1">
    <property type="entry name" value="DNA POLYMERASE ETA"/>
    <property type="match status" value="1"/>
</dbReference>
<evidence type="ECO:0000256" key="15">
    <source>
        <dbReference type="ARBA" id="ARBA00044975"/>
    </source>
</evidence>
<dbReference type="SUPFAM" id="SSF56672">
    <property type="entry name" value="DNA/RNA polymerases"/>
    <property type="match status" value="1"/>
</dbReference>
<keyword evidence="10" id="KW-0863">Zinc-finger</keyword>
<dbReference type="Gene3D" id="3.30.70.270">
    <property type="match status" value="1"/>
</dbReference>
<dbReference type="SUPFAM" id="SSF100879">
    <property type="entry name" value="Lesion bypass DNA polymerase (Y-family), little finger domain"/>
    <property type="match status" value="1"/>
</dbReference>
<dbReference type="Pfam" id="PF00817">
    <property type="entry name" value="IMS"/>
    <property type="match status" value="1"/>
</dbReference>
<dbReference type="GO" id="GO:0008270">
    <property type="term" value="F:zinc ion binding"/>
    <property type="evidence" value="ECO:0007669"/>
    <property type="project" value="UniProtKB-KW"/>
</dbReference>
<evidence type="ECO:0000256" key="3">
    <source>
        <dbReference type="ARBA" id="ARBA00004123"/>
    </source>
</evidence>
<dbReference type="Pfam" id="PF21704">
    <property type="entry name" value="POLH-Rev1_HhH"/>
    <property type="match status" value="1"/>
</dbReference>
<evidence type="ECO:0000256" key="16">
    <source>
        <dbReference type="ARBA" id="ARBA00049244"/>
    </source>
</evidence>
<dbReference type="Gene3D" id="1.10.150.20">
    <property type="entry name" value="5' to 3' exonuclease, C-terminal subdomain"/>
    <property type="match status" value="1"/>
</dbReference>
<evidence type="ECO:0000313" key="20">
    <source>
        <dbReference type="EMBL" id="CAK1552634.1"/>
    </source>
</evidence>
<dbReference type="Proteomes" id="UP001497472">
    <property type="component" value="Unassembled WGS sequence"/>
</dbReference>
<dbReference type="InterPro" id="IPR043128">
    <property type="entry name" value="Rev_trsase/Diguanyl_cyclase"/>
</dbReference>
<keyword evidence="8" id="KW-0479">Metal-binding</keyword>
<comment type="cofactor">
    <cofactor evidence="2">
        <name>Mg(2+)</name>
        <dbReference type="ChEBI" id="CHEBI:18420"/>
    </cofactor>
</comment>
<evidence type="ECO:0000256" key="17">
    <source>
        <dbReference type="SAM" id="MobiDB-lite"/>
    </source>
</evidence>
<evidence type="ECO:0000256" key="11">
    <source>
        <dbReference type="ARBA" id="ARBA00022833"/>
    </source>
</evidence>
<evidence type="ECO:0000256" key="5">
    <source>
        <dbReference type="ARBA" id="ARBA00012417"/>
    </source>
</evidence>
<keyword evidence="6" id="KW-0808">Transferase</keyword>
<reference evidence="20 21" key="1">
    <citation type="submission" date="2023-11" db="EMBL/GenBank/DDBJ databases">
        <authorList>
            <person name="Okamura Y."/>
        </authorList>
    </citation>
    <scope>NUCLEOTIDE SEQUENCE [LARGE SCALE GENOMIC DNA]</scope>
</reference>
<dbReference type="InterPro" id="IPR001126">
    <property type="entry name" value="UmuC"/>
</dbReference>
<dbReference type="InterPro" id="IPR017961">
    <property type="entry name" value="DNA_pol_Y-fam_little_finger"/>
</dbReference>
<dbReference type="GO" id="GO:0005657">
    <property type="term" value="C:replication fork"/>
    <property type="evidence" value="ECO:0007669"/>
    <property type="project" value="TreeGrafter"/>
</dbReference>
<accession>A0AAV1JSY7</accession>
<dbReference type="EMBL" id="CAVLEF010000156">
    <property type="protein sequence ID" value="CAK1552634.1"/>
    <property type="molecule type" value="Genomic_DNA"/>
</dbReference>
<dbReference type="GO" id="GO:0003684">
    <property type="term" value="F:damaged DNA binding"/>
    <property type="evidence" value="ECO:0007669"/>
    <property type="project" value="InterPro"/>
</dbReference>
<keyword evidence="7" id="KW-0548">Nucleotidyltransferase</keyword>
<evidence type="ECO:0000256" key="7">
    <source>
        <dbReference type="ARBA" id="ARBA00022695"/>
    </source>
</evidence>
<evidence type="ECO:0000256" key="6">
    <source>
        <dbReference type="ARBA" id="ARBA00022679"/>
    </source>
</evidence>
<evidence type="ECO:0000256" key="4">
    <source>
        <dbReference type="ARBA" id="ARBA00010945"/>
    </source>
</evidence>
<keyword evidence="11" id="KW-0862">Zinc</keyword>
<evidence type="ECO:0000259" key="19">
    <source>
        <dbReference type="PROSITE" id="PS51907"/>
    </source>
</evidence>
<dbReference type="FunFam" id="1.10.150.20:FF:000014">
    <property type="entry name" value="Polymerase (DNA directed), eta"/>
    <property type="match status" value="1"/>
</dbReference>
<comment type="subcellular location">
    <subcellularLocation>
        <location evidence="3">Nucleus</location>
    </subcellularLocation>
</comment>
<protein>
    <recommendedName>
        <fullName evidence="15">DNA polymerase eta</fullName>
        <ecNumber evidence="5">2.7.7.7</ecNumber>
    </recommendedName>
</protein>
<feature type="domain" description="UBZ3-type" evidence="19">
    <location>
        <begin position="603"/>
        <end position="637"/>
    </location>
</feature>
<keyword evidence="14" id="KW-0539">Nucleus</keyword>
<evidence type="ECO:0000259" key="18">
    <source>
        <dbReference type="PROSITE" id="PS50173"/>
    </source>
</evidence>
<dbReference type="PIRSF" id="PIRSF036603">
    <property type="entry name" value="DPol_eta"/>
    <property type="match status" value="1"/>
</dbReference>